<dbReference type="AlphaFoldDB" id="A0A0F9U475"/>
<dbReference type="InterPro" id="IPR025529">
    <property type="entry name" value="DUF4416"/>
</dbReference>
<gene>
    <name evidence="1" type="ORF">LCGC14_0269430</name>
</gene>
<dbReference type="EMBL" id="LAZR01000148">
    <property type="protein sequence ID" value="KKN86389.1"/>
    <property type="molecule type" value="Genomic_DNA"/>
</dbReference>
<accession>A0A0F9U475</accession>
<reference evidence="1" key="1">
    <citation type="journal article" date="2015" name="Nature">
        <title>Complex archaea that bridge the gap between prokaryotes and eukaryotes.</title>
        <authorList>
            <person name="Spang A."/>
            <person name="Saw J.H."/>
            <person name="Jorgensen S.L."/>
            <person name="Zaremba-Niedzwiedzka K."/>
            <person name="Martijn J."/>
            <person name="Lind A.E."/>
            <person name="van Eijk R."/>
            <person name="Schleper C."/>
            <person name="Guy L."/>
            <person name="Ettema T.J."/>
        </authorList>
    </citation>
    <scope>NUCLEOTIDE SEQUENCE</scope>
</reference>
<sequence>MAQPSPPTPVKFICGMIAADRSLLPRATAAMAETFGAVDIVSEVMDFDLTNYYAAEMGRPLFRQFAAFGPLASPDCLATAKCRTNAIEADFAAQCAAGPPRPINLDVGYVCLSRLILASMKDFAHRIYLADGVYAELTLQYRDGRWQGLEWTFPDYTSGRYDAFLTDVRDRLADQLRQETPGC</sequence>
<name>A0A0F9U475_9ZZZZ</name>
<organism evidence="1">
    <name type="scientific">marine sediment metagenome</name>
    <dbReference type="NCBI Taxonomy" id="412755"/>
    <lineage>
        <taxon>unclassified sequences</taxon>
        <taxon>metagenomes</taxon>
        <taxon>ecological metagenomes</taxon>
    </lineage>
</organism>
<comment type="caution">
    <text evidence="1">The sequence shown here is derived from an EMBL/GenBank/DDBJ whole genome shotgun (WGS) entry which is preliminary data.</text>
</comment>
<proteinExistence type="predicted"/>
<evidence type="ECO:0008006" key="2">
    <source>
        <dbReference type="Google" id="ProtNLM"/>
    </source>
</evidence>
<dbReference type="Pfam" id="PF14385">
    <property type="entry name" value="DUF4416"/>
    <property type="match status" value="1"/>
</dbReference>
<evidence type="ECO:0000313" key="1">
    <source>
        <dbReference type="EMBL" id="KKN86389.1"/>
    </source>
</evidence>
<protein>
    <recommendedName>
        <fullName evidence="2">GTP-binding protein</fullName>
    </recommendedName>
</protein>